<dbReference type="NCBIfam" id="TIGR02823">
    <property type="entry name" value="oxido_YhdH"/>
    <property type="match status" value="1"/>
</dbReference>
<dbReference type="EMBL" id="JBHSHL010000008">
    <property type="protein sequence ID" value="MFC4803933.1"/>
    <property type="molecule type" value="Genomic_DNA"/>
</dbReference>
<dbReference type="SUPFAM" id="SSF50129">
    <property type="entry name" value="GroES-like"/>
    <property type="match status" value="1"/>
</dbReference>
<comment type="caution">
    <text evidence="2">The sequence shown here is derived from an EMBL/GenBank/DDBJ whole genome shotgun (WGS) entry which is preliminary data.</text>
</comment>
<dbReference type="CDD" id="cd05280">
    <property type="entry name" value="MDR_yhdh_yhfp"/>
    <property type="match status" value="1"/>
</dbReference>
<proteinExistence type="predicted"/>
<dbReference type="InterPro" id="IPR051397">
    <property type="entry name" value="Zn-ADH-like_protein"/>
</dbReference>
<dbReference type="InterPro" id="IPR013149">
    <property type="entry name" value="ADH-like_C"/>
</dbReference>
<dbReference type="Proteomes" id="UP001595916">
    <property type="component" value="Unassembled WGS sequence"/>
</dbReference>
<dbReference type="InterPro" id="IPR036291">
    <property type="entry name" value="NAD(P)-bd_dom_sf"/>
</dbReference>
<dbReference type="SMART" id="SM00829">
    <property type="entry name" value="PKS_ER"/>
    <property type="match status" value="1"/>
</dbReference>
<dbReference type="RefSeq" id="WP_379787408.1">
    <property type="nucleotide sequence ID" value="NZ_JBHSHL010000008.1"/>
</dbReference>
<dbReference type="InterPro" id="IPR020843">
    <property type="entry name" value="ER"/>
</dbReference>
<accession>A0ABV9QJ82</accession>
<dbReference type="InterPro" id="IPR011032">
    <property type="entry name" value="GroES-like_sf"/>
</dbReference>
<sequence>MDKDLKFKAMVVREEAEEIAFREEEIGFEALDEGDVVIKVAYSSVNFKDMLAVQKNGGVIRSYPMIPGIDLSGTVVSSKTAEFSQGQEVLVTGYGTGVSHTGGFSQYARVPHEWVIPLPEGLSMREAMVIGTAGLTAGLSVQALEEAGMSAKNKPAVLVTGASGGVGSVALPLLKVQGYEDLKALVRKDYQKTLVQKLGATDIVEPSDVFLKENPLLLKSRYDYILDTVGGEVASHLLPQLNYDGAMSMCGNAGGIKFSTTVLPFILRGNKVLGVDSVQIDREKRLKLWKRFADEWHIMDALEVNEIGPEELPETLVKLKEGRHQGRTVVNMSSW</sequence>
<keyword evidence="3" id="KW-1185">Reference proteome</keyword>
<dbReference type="Gene3D" id="3.90.180.10">
    <property type="entry name" value="Medium-chain alcohol dehydrogenases, catalytic domain"/>
    <property type="match status" value="1"/>
</dbReference>
<reference evidence="3" key="1">
    <citation type="journal article" date="2019" name="Int. J. Syst. Evol. Microbiol.">
        <title>The Global Catalogue of Microorganisms (GCM) 10K type strain sequencing project: providing services to taxonomists for standard genome sequencing and annotation.</title>
        <authorList>
            <consortium name="The Broad Institute Genomics Platform"/>
            <consortium name="The Broad Institute Genome Sequencing Center for Infectious Disease"/>
            <person name="Wu L."/>
            <person name="Ma J."/>
        </authorList>
    </citation>
    <scope>NUCLEOTIDE SEQUENCE [LARGE SCALE GENOMIC DNA]</scope>
    <source>
        <strain evidence="3">CCUG 46385</strain>
    </source>
</reference>
<dbReference type="Pfam" id="PF00107">
    <property type="entry name" value="ADH_zinc_N"/>
    <property type="match status" value="1"/>
</dbReference>
<dbReference type="PANTHER" id="PTHR43677:SF1">
    <property type="entry name" value="ACRYLYL-COA REDUCTASE ACUI-RELATED"/>
    <property type="match status" value="1"/>
</dbReference>
<dbReference type="InterPro" id="IPR014188">
    <property type="entry name" value="Acrylyl-CoA_reductase_AcuI"/>
</dbReference>
<dbReference type="Pfam" id="PF08240">
    <property type="entry name" value="ADH_N"/>
    <property type="match status" value="1"/>
</dbReference>
<evidence type="ECO:0000313" key="2">
    <source>
        <dbReference type="EMBL" id="MFC4803933.1"/>
    </source>
</evidence>
<organism evidence="2 3">
    <name type="scientific">Filifactor villosus</name>
    <dbReference type="NCBI Taxonomy" id="29374"/>
    <lineage>
        <taxon>Bacteria</taxon>
        <taxon>Bacillati</taxon>
        <taxon>Bacillota</taxon>
        <taxon>Clostridia</taxon>
        <taxon>Peptostreptococcales</taxon>
        <taxon>Filifactoraceae</taxon>
        <taxon>Filifactor</taxon>
    </lineage>
</organism>
<evidence type="ECO:0000259" key="1">
    <source>
        <dbReference type="SMART" id="SM00829"/>
    </source>
</evidence>
<evidence type="ECO:0000313" key="3">
    <source>
        <dbReference type="Proteomes" id="UP001595916"/>
    </source>
</evidence>
<dbReference type="PANTHER" id="PTHR43677">
    <property type="entry name" value="SHORT-CHAIN DEHYDROGENASE/REDUCTASE"/>
    <property type="match status" value="1"/>
</dbReference>
<dbReference type="SUPFAM" id="SSF51735">
    <property type="entry name" value="NAD(P)-binding Rossmann-fold domains"/>
    <property type="match status" value="1"/>
</dbReference>
<gene>
    <name evidence="2" type="ORF">ACFO4R_02455</name>
</gene>
<protein>
    <submittedName>
        <fullName evidence="2">YhdH/YhfP family quinone oxidoreductase</fullName>
    </submittedName>
</protein>
<dbReference type="Gene3D" id="3.40.50.720">
    <property type="entry name" value="NAD(P)-binding Rossmann-like Domain"/>
    <property type="match status" value="1"/>
</dbReference>
<name>A0ABV9QJ82_9FIRM</name>
<feature type="domain" description="Enoyl reductase (ER)" evidence="1">
    <location>
        <begin position="15"/>
        <end position="330"/>
    </location>
</feature>
<dbReference type="InterPro" id="IPR013154">
    <property type="entry name" value="ADH-like_N"/>
</dbReference>